<accession>A0A5J4KL74</accession>
<feature type="domain" description="Condensation" evidence="1">
    <location>
        <begin position="14"/>
        <end position="123"/>
    </location>
</feature>
<dbReference type="Gene3D" id="3.30.559.10">
    <property type="entry name" value="Chloramphenicol acetyltransferase-like domain"/>
    <property type="match status" value="1"/>
</dbReference>
<organism evidence="2 3">
    <name type="scientific">Dictyobacter vulcani</name>
    <dbReference type="NCBI Taxonomy" id="2607529"/>
    <lineage>
        <taxon>Bacteria</taxon>
        <taxon>Bacillati</taxon>
        <taxon>Chloroflexota</taxon>
        <taxon>Ktedonobacteria</taxon>
        <taxon>Ktedonobacterales</taxon>
        <taxon>Dictyobacteraceae</taxon>
        <taxon>Dictyobacter</taxon>
    </lineage>
</organism>
<comment type="caution">
    <text evidence="2">The sequence shown here is derived from an EMBL/GenBank/DDBJ whole genome shotgun (WGS) entry which is preliminary data.</text>
</comment>
<sequence>MHLLPHSRSNASGFLDQLEPGKPFYTIPTAVRFRGPLHIAALEAGLNEIVQRHETLRTTFAMLDGELMQMVTDASQAEHFVLKRVDLRACIPAELDATIRQYAESEALQPFDLARGPLVTWHLAGSR</sequence>
<dbReference type="InterPro" id="IPR023213">
    <property type="entry name" value="CAT-like_dom_sf"/>
</dbReference>
<keyword evidence="3" id="KW-1185">Reference proteome</keyword>
<evidence type="ECO:0000313" key="3">
    <source>
        <dbReference type="Proteomes" id="UP000326912"/>
    </source>
</evidence>
<dbReference type="Pfam" id="PF00668">
    <property type="entry name" value="Condensation"/>
    <property type="match status" value="1"/>
</dbReference>
<dbReference type="AlphaFoldDB" id="A0A5J4KL74"/>
<dbReference type="InterPro" id="IPR001242">
    <property type="entry name" value="Condensation_dom"/>
</dbReference>
<protein>
    <recommendedName>
        <fullName evidence="1">Condensation domain-containing protein</fullName>
    </recommendedName>
</protein>
<dbReference type="Proteomes" id="UP000326912">
    <property type="component" value="Unassembled WGS sequence"/>
</dbReference>
<dbReference type="EMBL" id="BKZW01000002">
    <property type="protein sequence ID" value="GER90184.1"/>
    <property type="molecule type" value="Genomic_DNA"/>
</dbReference>
<dbReference type="SUPFAM" id="SSF52777">
    <property type="entry name" value="CoA-dependent acyltransferases"/>
    <property type="match status" value="1"/>
</dbReference>
<gene>
    <name evidence="2" type="ORF">KDW_43460</name>
</gene>
<dbReference type="GO" id="GO:0003824">
    <property type="term" value="F:catalytic activity"/>
    <property type="evidence" value="ECO:0007669"/>
    <property type="project" value="InterPro"/>
</dbReference>
<evidence type="ECO:0000259" key="1">
    <source>
        <dbReference type="Pfam" id="PF00668"/>
    </source>
</evidence>
<proteinExistence type="predicted"/>
<evidence type="ECO:0000313" key="2">
    <source>
        <dbReference type="EMBL" id="GER90184.1"/>
    </source>
</evidence>
<dbReference type="GO" id="GO:0008610">
    <property type="term" value="P:lipid biosynthetic process"/>
    <property type="evidence" value="ECO:0007669"/>
    <property type="project" value="UniProtKB-ARBA"/>
</dbReference>
<name>A0A5J4KL74_9CHLR</name>
<reference evidence="2 3" key="1">
    <citation type="submission" date="2019-10" db="EMBL/GenBank/DDBJ databases">
        <title>Dictyobacter vulcani sp. nov., within the class Ktedonobacteria, isolated from soil of volcanic Mt. Zao.</title>
        <authorList>
            <person name="Zheng Y."/>
            <person name="Wang C.M."/>
            <person name="Sakai Y."/>
            <person name="Abe K."/>
            <person name="Yokota A."/>
            <person name="Yabe S."/>
        </authorList>
    </citation>
    <scope>NUCLEOTIDE SEQUENCE [LARGE SCALE GENOMIC DNA]</scope>
    <source>
        <strain evidence="2 3">W12</strain>
    </source>
</reference>